<dbReference type="EMBL" id="BRZM01000119">
    <property type="protein sequence ID" value="GLD67814.1"/>
    <property type="molecule type" value="Genomic_DNA"/>
</dbReference>
<keyword evidence="3" id="KW-1185">Reference proteome</keyword>
<accession>A0AAD3REU1</accession>
<feature type="region of interest" description="Disordered" evidence="1">
    <location>
        <begin position="84"/>
        <end position="106"/>
    </location>
</feature>
<sequence length="106" mass="11094">MPTNFTVVPVEDSEDASNSAGAAEGSKPISLGKIFGEEVNEDNSQEPQSGDDSQRVQAVYINPDNGEMAKDGKNMALFERLSLTPAGGGEEVVPGAPTLSQADRAR</sequence>
<dbReference type="Proteomes" id="UP001279410">
    <property type="component" value="Unassembled WGS sequence"/>
</dbReference>
<name>A0AAD3REU1_LATJO</name>
<proteinExistence type="predicted"/>
<gene>
    <name evidence="2" type="ORF">AKAME5_001914100</name>
</gene>
<protein>
    <submittedName>
        <fullName evidence="2">Solute carrier family 12 member 7-like isoform X1</fullName>
    </submittedName>
</protein>
<organism evidence="2 3">
    <name type="scientific">Lates japonicus</name>
    <name type="common">Japanese lates</name>
    <dbReference type="NCBI Taxonomy" id="270547"/>
    <lineage>
        <taxon>Eukaryota</taxon>
        <taxon>Metazoa</taxon>
        <taxon>Chordata</taxon>
        <taxon>Craniata</taxon>
        <taxon>Vertebrata</taxon>
        <taxon>Euteleostomi</taxon>
        <taxon>Actinopterygii</taxon>
        <taxon>Neopterygii</taxon>
        <taxon>Teleostei</taxon>
        <taxon>Neoteleostei</taxon>
        <taxon>Acanthomorphata</taxon>
        <taxon>Carangaria</taxon>
        <taxon>Carangaria incertae sedis</taxon>
        <taxon>Centropomidae</taxon>
        <taxon>Lates</taxon>
    </lineage>
</organism>
<feature type="region of interest" description="Disordered" evidence="1">
    <location>
        <begin position="36"/>
        <end position="55"/>
    </location>
</feature>
<evidence type="ECO:0000256" key="1">
    <source>
        <dbReference type="SAM" id="MobiDB-lite"/>
    </source>
</evidence>
<evidence type="ECO:0000313" key="3">
    <source>
        <dbReference type="Proteomes" id="UP001279410"/>
    </source>
</evidence>
<reference evidence="2" key="1">
    <citation type="submission" date="2022-08" db="EMBL/GenBank/DDBJ databases">
        <title>Genome sequencing of akame (Lates japonicus).</title>
        <authorList>
            <person name="Hashiguchi Y."/>
            <person name="Takahashi H."/>
        </authorList>
    </citation>
    <scope>NUCLEOTIDE SEQUENCE</scope>
    <source>
        <strain evidence="2">Kochi</strain>
    </source>
</reference>
<evidence type="ECO:0000313" key="2">
    <source>
        <dbReference type="EMBL" id="GLD67814.1"/>
    </source>
</evidence>
<feature type="region of interest" description="Disordered" evidence="1">
    <location>
        <begin position="1"/>
        <end position="31"/>
    </location>
</feature>
<dbReference type="AlphaFoldDB" id="A0AAD3REU1"/>
<comment type="caution">
    <text evidence="2">The sequence shown here is derived from an EMBL/GenBank/DDBJ whole genome shotgun (WGS) entry which is preliminary data.</text>
</comment>